<keyword evidence="4" id="KW-1185">Reference proteome</keyword>
<feature type="region of interest" description="Disordered" evidence="1">
    <location>
        <begin position="265"/>
        <end position="307"/>
    </location>
</feature>
<reference evidence="3 4" key="1">
    <citation type="submission" date="2020-07" db="EMBL/GenBank/DDBJ databases">
        <title>Thermogemmata thermophila gen. nov., sp. nov., a novel moderate thermophilic planctomycete from a Kamchatka hot spring.</title>
        <authorList>
            <person name="Elcheninov A.G."/>
            <person name="Podosokorskaya O.A."/>
            <person name="Kovaleva O.L."/>
            <person name="Novikov A."/>
            <person name="Bonch-Osmolovskaya E.A."/>
            <person name="Toshchakov S.V."/>
            <person name="Kublanov I.V."/>
        </authorList>
    </citation>
    <scope>NUCLEOTIDE SEQUENCE [LARGE SCALE GENOMIC DNA]</scope>
    <source>
        <strain evidence="3 4">2918</strain>
    </source>
</reference>
<evidence type="ECO:0000256" key="2">
    <source>
        <dbReference type="SAM" id="SignalP"/>
    </source>
</evidence>
<evidence type="ECO:0000313" key="4">
    <source>
        <dbReference type="Proteomes" id="UP000542342"/>
    </source>
</evidence>
<sequence>MLSWTLLTAGCAWVLSASTMARAAEPNKSGRTPTFGFSTLRTMTEEAAKTQALEWLRSTGRYDAATFDRIWNDQGRSLIDRTADVLALGLPQAQAALQQVRDPNAPPPEAAPAFLRDSSLDPFVRTNLALAFAKAAVNRKVYEEALEALNGGVVEKAVDPAAFLFYKAVCEHATIQKSAATRSILRLLDEVADAPDRYKLVASLMFFEMQNWSPDPKDLANIERLMDNSGRRLELARAGEKTQDIQRKIIFRLDELIKELENQQKNGGGQCNGGNCPNGGQPNGNRPGSQQNASNPAPDSVIMGGSGKGIVDEKELRKIAESWGTLPPDKRAKIIEDINRDLPPKYKPIIDEYFKALNRIHGYSK</sequence>
<organism evidence="3 4">
    <name type="scientific">Thermogemmata fonticola</name>
    <dbReference type="NCBI Taxonomy" id="2755323"/>
    <lineage>
        <taxon>Bacteria</taxon>
        <taxon>Pseudomonadati</taxon>
        <taxon>Planctomycetota</taxon>
        <taxon>Planctomycetia</taxon>
        <taxon>Gemmatales</taxon>
        <taxon>Gemmataceae</taxon>
        <taxon>Thermogemmata</taxon>
    </lineage>
</organism>
<name>A0A7V8VEW7_9BACT</name>
<feature type="chain" id="PRO_5031367752" description="Tetratricopeptide repeat protein" evidence="2">
    <location>
        <begin position="24"/>
        <end position="365"/>
    </location>
</feature>
<feature type="compositionally biased region" description="Low complexity" evidence="1">
    <location>
        <begin position="273"/>
        <end position="292"/>
    </location>
</feature>
<proteinExistence type="predicted"/>
<evidence type="ECO:0008006" key="5">
    <source>
        <dbReference type="Google" id="ProtNLM"/>
    </source>
</evidence>
<gene>
    <name evidence="3" type="ORF">H0921_11415</name>
</gene>
<dbReference type="EMBL" id="JACEFB010000008">
    <property type="protein sequence ID" value="MBA2226769.1"/>
    <property type="molecule type" value="Genomic_DNA"/>
</dbReference>
<feature type="signal peptide" evidence="2">
    <location>
        <begin position="1"/>
        <end position="23"/>
    </location>
</feature>
<evidence type="ECO:0000256" key="1">
    <source>
        <dbReference type="SAM" id="MobiDB-lite"/>
    </source>
</evidence>
<comment type="caution">
    <text evidence="3">The sequence shown here is derived from an EMBL/GenBank/DDBJ whole genome shotgun (WGS) entry which is preliminary data.</text>
</comment>
<evidence type="ECO:0000313" key="3">
    <source>
        <dbReference type="EMBL" id="MBA2226769.1"/>
    </source>
</evidence>
<keyword evidence="2" id="KW-0732">Signal</keyword>
<dbReference type="Proteomes" id="UP000542342">
    <property type="component" value="Unassembled WGS sequence"/>
</dbReference>
<dbReference type="AlphaFoldDB" id="A0A7V8VEW7"/>
<protein>
    <recommendedName>
        <fullName evidence="5">Tetratricopeptide repeat protein</fullName>
    </recommendedName>
</protein>
<accession>A0A7V8VEW7</accession>